<evidence type="ECO:0000313" key="1">
    <source>
        <dbReference type="EMBL" id="AAS97186.1"/>
    </source>
</evidence>
<name>Q727Z0_NITV2</name>
<evidence type="ECO:0008006" key="3">
    <source>
        <dbReference type="Google" id="ProtNLM"/>
    </source>
</evidence>
<dbReference type="Proteomes" id="UP000002194">
    <property type="component" value="Chromosome"/>
</dbReference>
<reference evidence="1 2" key="1">
    <citation type="journal article" date="2004" name="Nat. Biotechnol.">
        <title>The genome sequence of the anaerobic, sulfate-reducing bacterium Desulfovibrio vulgaris Hildenborough.</title>
        <authorList>
            <person name="Heidelberg J.F."/>
            <person name="Seshadri R."/>
            <person name="Haveman S.A."/>
            <person name="Hemme C.L."/>
            <person name="Paulsen I.T."/>
            <person name="Kolonay J.F."/>
            <person name="Eisen J.A."/>
            <person name="Ward N."/>
            <person name="Methe B."/>
            <person name="Brinkac L.M."/>
            <person name="Daugherty S.C."/>
            <person name="Deboy R.T."/>
            <person name="Dodson R.J."/>
            <person name="Durkin A.S."/>
            <person name="Madupu R."/>
            <person name="Nelson W.C."/>
            <person name="Sullivan S.A."/>
            <person name="Fouts D."/>
            <person name="Haft D.H."/>
            <person name="Selengut J."/>
            <person name="Peterson J.D."/>
            <person name="Davidsen T.M."/>
            <person name="Zafar N."/>
            <person name="Zhou L."/>
            <person name="Radune D."/>
            <person name="Dimitrov G."/>
            <person name="Hance M."/>
            <person name="Tran K."/>
            <person name="Khouri H."/>
            <person name="Gill J."/>
            <person name="Utterback T.R."/>
            <person name="Feldblyum T.V."/>
            <person name="Wall J.D."/>
            <person name="Voordouw G."/>
            <person name="Fraser C.M."/>
        </authorList>
    </citation>
    <scope>NUCLEOTIDE SEQUENCE [LARGE SCALE GENOMIC DNA]</scope>
    <source>
        <strain evidence="2">ATCC 29579 / DSM 644 / NCIMB 8303 / VKM B-1760 / Hildenborough</strain>
    </source>
</reference>
<dbReference type="InterPro" id="IPR014972">
    <property type="entry name" value="Phage_Mu_Gp37"/>
</dbReference>
<dbReference type="EnsemblBacteria" id="AAS97186">
    <property type="protein sequence ID" value="AAS97186"/>
    <property type="gene ID" value="DVU_2714"/>
</dbReference>
<dbReference type="PaxDb" id="882-DVU_2714"/>
<protein>
    <recommendedName>
        <fullName evidence="3">DUF1834 family protein</fullName>
    </recommendedName>
</protein>
<gene>
    <name evidence="1" type="ordered locus">DVU_2714</name>
</gene>
<dbReference type="AlphaFoldDB" id="Q727Z0"/>
<dbReference type="STRING" id="882.DVU_2714"/>
<evidence type="ECO:0000313" key="2">
    <source>
        <dbReference type="Proteomes" id="UP000002194"/>
    </source>
</evidence>
<sequence length="209" mass="22972">MKASPIARIEDAIMRRLGEAKLPYLRTVATYGGELDGEVAQTIRRFPAVWVAFQGEREAEPVGTSRTVWHVPATWVVLVAAHNLRNEAATRRGDAMHVGTYQMLEDVRALLLGQDFEAWGLEMDPLRPGRVRSLFNGKLQSQGVSIYAQEWHTRYALHLPPTALGGVAAETAPGTVLPPLSGVGLRYHLQPDDGTPDAVDLVTLQQGRM</sequence>
<dbReference type="EMBL" id="AE017285">
    <property type="protein sequence ID" value="AAS97186.1"/>
    <property type="molecule type" value="Genomic_DNA"/>
</dbReference>
<dbReference type="KEGG" id="dvu:DVU_2714"/>
<proteinExistence type="predicted"/>
<keyword evidence="2" id="KW-1185">Reference proteome</keyword>
<dbReference type="HOGENOM" id="CLU_077360_0_1_7"/>
<dbReference type="OrthoDB" id="5453249at2"/>
<dbReference type="RefSeq" id="WP_010939982.1">
    <property type="nucleotide sequence ID" value="NC_002937.3"/>
</dbReference>
<dbReference type="eggNOG" id="COG5003">
    <property type="taxonomic scope" value="Bacteria"/>
</dbReference>
<dbReference type="Pfam" id="PF08873">
    <property type="entry name" value="Phage_Mu_Gp37"/>
    <property type="match status" value="1"/>
</dbReference>
<accession>Q727Z0</accession>
<dbReference type="PATRIC" id="fig|882.5.peg.2455"/>
<organism evidence="1 2">
    <name type="scientific">Nitratidesulfovibrio vulgaris (strain ATCC 29579 / DSM 644 / CCUG 34227 / NCIMB 8303 / VKM B-1760 / Hildenborough)</name>
    <name type="common">Desulfovibrio vulgaris</name>
    <dbReference type="NCBI Taxonomy" id="882"/>
    <lineage>
        <taxon>Bacteria</taxon>
        <taxon>Pseudomonadati</taxon>
        <taxon>Thermodesulfobacteriota</taxon>
        <taxon>Desulfovibrionia</taxon>
        <taxon>Desulfovibrionales</taxon>
        <taxon>Desulfovibrionaceae</taxon>
        <taxon>Nitratidesulfovibrio</taxon>
    </lineage>
</organism>